<dbReference type="GO" id="GO:0016740">
    <property type="term" value="F:transferase activity"/>
    <property type="evidence" value="ECO:0007669"/>
    <property type="project" value="UniProtKB-KW"/>
</dbReference>
<evidence type="ECO:0000313" key="4">
    <source>
        <dbReference type="EMBL" id="PHO21708.1"/>
    </source>
</evidence>
<evidence type="ECO:0000313" key="8">
    <source>
        <dbReference type="Proteomes" id="UP000323012"/>
    </source>
</evidence>
<dbReference type="EMBL" id="VSED01000017">
    <property type="protein sequence ID" value="TYA38766.1"/>
    <property type="molecule type" value="Genomic_DNA"/>
</dbReference>
<feature type="transmembrane region" description="Helical" evidence="1">
    <location>
        <begin position="230"/>
        <end position="256"/>
    </location>
</feature>
<keyword evidence="1" id="KW-0812">Transmembrane</keyword>
<organism evidence="3 6">
    <name type="scientific">Aggregatibacter actinomycetemcomitans</name>
    <name type="common">Actinobacillus actinomycetemcomitans</name>
    <name type="synonym">Haemophilus actinomycetemcomitans</name>
    <dbReference type="NCBI Taxonomy" id="714"/>
    <lineage>
        <taxon>Bacteria</taxon>
        <taxon>Pseudomonadati</taxon>
        <taxon>Pseudomonadota</taxon>
        <taxon>Gammaproteobacteria</taxon>
        <taxon>Pasteurellales</taxon>
        <taxon>Pasteurellaceae</taxon>
        <taxon>Aggregatibacter</taxon>
    </lineage>
</organism>
<dbReference type="EMBL" id="PCGW01000001">
    <property type="protein sequence ID" value="PHO21708.1"/>
    <property type="molecule type" value="Genomic_DNA"/>
</dbReference>
<sequence length="306" mass="34722">MNESINQSIAILIPCYNEEHSISDTVLSFRSALPLAKIYVYDNNSTDKTFEIASKLDCIVRNEPKQGKGAVVRRMFADIDADIYILVDGDNTYDANIAPDLVNTLIQENLDMIIGARNRKSESYPKGHILGNKIFSKIISYFFNSTINDLFSGYRIMTKRFVKSLPLISNGFEIETEMTVLALQLNMPIKEIPTNYSSRKENSKSKLRTYRDGFKILSFIFFLIREQKPLLFFMTLSLLCTLFSLITGTSVIFQYLKLGTVLKISTAVFATGMGILAILFFAIALILDSISNARKELKRMNYLNIK</sequence>
<dbReference type="KEGG" id="aact:ACT75_10520"/>
<dbReference type="InterPro" id="IPR001173">
    <property type="entry name" value="Glyco_trans_2-like"/>
</dbReference>
<dbReference type="Proteomes" id="UP000226080">
    <property type="component" value="Unassembled WGS sequence"/>
</dbReference>
<accession>A0AAC8Y0I3</accession>
<reference evidence="5 8" key="3">
    <citation type="submission" date="2019-08" db="EMBL/GenBank/DDBJ databases">
        <title>Whole genome sequencing of Aggregatibacter actinomycetemcomitans cultured from blood stream infections in Denmark reveals a novel phylogenetic lineage expressing serotype a membrane O polysaccharide.</title>
        <authorList>
            <person name="Nedergaard S."/>
            <person name="Kobel C.M."/>
            <person name="Nielsen M.B."/>
            <person name="Moeller R.T."/>
            <person name="Jensen A.B."/>
            <person name="Noerskov-Lauritsen N."/>
        </authorList>
    </citation>
    <scope>NUCLEOTIDE SEQUENCE [LARGE SCALE GENOMIC DNA]</scope>
    <source>
        <strain evidence="5 8">PN_563</strain>
    </source>
</reference>
<dbReference type="Proteomes" id="UP000072236">
    <property type="component" value="Chromosome"/>
</dbReference>
<keyword evidence="1" id="KW-0472">Membrane</keyword>
<gene>
    <name evidence="3" type="ORF">ACT75_10520</name>
    <name evidence="4" type="ORF">CQR80_01055</name>
    <name evidence="5" type="ORF">FXB79_07125</name>
</gene>
<evidence type="ECO:0000313" key="6">
    <source>
        <dbReference type="Proteomes" id="UP000072236"/>
    </source>
</evidence>
<keyword evidence="7" id="KW-1185">Reference proteome</keyword>
<evidence type="ECO:0000313" key="5">
    <source>
        <dbReference type="EMBL" id="TYA38766.1"/>
    </source>
</evidence>
<dbReference type="Pfam" id="PF00535">
    <property type="entry name" value="Glycos_transf_2"/>
    <property type="match status" value="1"/>
</dbReference>
<reference evidence="4 7" key="2">
    <citation type="submission" date="2017-10" db="EMBL/GenBank/DDBJ databases">
        <title>Draft genome sequences of Aggregatibacter actinomycetemcomitans strains 310a and 310b.</title>
        <authorList>
            <person name="May A.C."/>
            <person name="Ohta H."/>
            <person name="Maeda H."/>
            <person name="Kokeguchi S."/>
            <person name="Cugini C."/>
        </authorList>
    </citation>
    <scope>NUCLEOTIDE SEQUENCE [LARGE SCALE GENOMIC DNA]</scope>
    <source>
        <strain evidence="4 7">310b</strain>
    </source>
</reference>
<dbReference type="AlphaFoldDB" id="A0AAC8Y0I3"/>
<dbReference type="SUPFAM" id="SSF53448">
    <property type="entry name" value="Nucleotide-diphospho-sugar transferases"/>
    <property type="match status" value="1"/>
</dbReference>
<dbReference type="InterPro" id="IPR029044">
    <property type="entry name" value="Nucleotide-diphossugar_trans"/>
</dbReference>
<proteinExistence type="predicted"/>
<dbReference type="CDD" id="cd04179">
    <property type="entry name" value="DPM_DPG-synthase_like"/>
    <property type="match status" value="1"/>
</dbReference>
<dbReference type="PANTHER" id="PTHR48090">
    <property type="entry name" value="UNDECAPRENYL-PHOSPHATE 4-DEOXY-4-FORMAMIDO-L-ARABINOSE TRANSFERASE-RELATED"/>
    <property type="match status" value="1"/>
</dbReference>
<dbReference type="RefSeq" id="WP_005543001.1">
    <property type="nucleotide sequence ID" value="NZ_CP012959.1"/>
</dbReference>
<dbReference type="Proteomes" id="UP000323012">
    <property type="component" value="Unassembled WGS sequence"/>
</dbReference>
<feature type="transmembrane region" description="Helical" evidence="1">
    <location>
        <begin position="268"/>
        <end position="290"/>
    </location>
</feature>
<dbReference type="InterPro" id="IPR050256">
    <property type="entry name" value="Glycosyltransferase_2"/>
</dbReference>
<dbReference type="Gene3D" id="3.90.550.10">
    <property type="entry name" value="Spore Coat Polysaccharide Biosynthesis Protein SpsA, Chain A"/>
    <property type="match status" value="1"/>
</dbReference>
<feature type="domain" description="Glycosyltransferase 2-like" evidence="2">
    <location>
        <begin position="11"/>
        <end position="162"/>
    </location>
</feature>
<protein>
    <submittedName>
        <fullName evidence="3">Glycosyl transferase family 2</fullName>
    </submittedName>
    <submittedName>
        <fullName evidence="5">Glycosyltransferase</fullName>
    </submittedName>
</protein>
<keyword evidence="1" id="KW-1133">Transmembrane helix</keyword>
<evidence type="ECO:0000313" key="3">
    <source>
        <dbReference type="EMBL" id="AMQ94918.1"/>
    </source>
</evidence>
<evidence type="ECO:0000259" key="2">
    <source>
        <dbReference type="Pfam" id="PF00535"/>
    </source>
</evidence>
<keyword evidence="3" id="KW-0808">Transferase</keyword>
<dbReference type="EMBL" id="CP012959">
    <property type="protein sequence ID" value="AMQ94918.1"/>
    <property type="molecule type" value="Genomic_DNA"/>
</dbReference>
<evidence type="ECO:0000256" key="1">
    <source>
        <dbReference type="SAM" id="Phobius"/>
    </source>
</evidence>
<dbReference type="PANTHER" id="PTHR48090:SF7">
    <property type="entry name" value="RFBJ PROTEIN"/>
    <property type="match status" value="1"/>
</dbReference>
<evidence type="ECO:0000313" key="7">
    <source>
        <dbReference type="Proteomes" id="UP000226080"/>
    </source>
</evidence>
<reference evidence="3 6" key="1">
    <citation type="submission" date="2015-10" db="EMBL/GenBank/DDBJ databases">
        <title>Tn-seq of a polymicrobial infection.</title>
        <authorList>
            <person name="Stacy A."/>
            <person name="Rumbaugh K.P."/>
            <person name="Whiteley M."/>
        </authorList>
    </citation>
    <scope>NUCLEOTIDE SEQUENCE [LARGE SCALE GENOMIC DNA]</scope>
    <source>
        <strain evidence="3 6">624</strain>
    </source>
</reference>
<name>A0AAC8Y0I3_AGGAC</name>